<comment type="caution">
    <text evidence="2">The sequence shown here is derived from an EMBL/GenBank/DDBJ whole genome shotgun (WGS) entry which is preliminary data.</text>
</comment>
<protein>
    <submittedName>
        <fullName evidence="2">Uncharacterized protein</fullName>
    </submittedName>
</protein>
<dbReference type="EMBL" id="NWUF01000015">
    <property type="protein sequence ID" value="PCE41475.1"/>
    <property type="molecule type" value="Genomic_DNA"/>
</dbReference>
<dbReference type="OrthoDB" id="7594858at2"/>
<accession>A0A2A4FRW0</accession>
<keyword evidence="1" id="KW-0732">Signal</keyword>
<dbReference type="RefSeq" id="WP_066968972.1">
    <property type="nucleotide sequence ID" value="NZ_CP023449.1"/>
</dbReference>
<proteinExistence type="predicted"/>
<evidence type="ECO:0000313" key="2">
    <source>
        <dbReference type="EMBL" id="PCE41475.1"/>
    </source>
</evidence>
<organism evidence="2 3">
    <name type="scientific">Rhizorhabdus dicambivorans</name>
    <dbReference type="NCBI Taxonomy" id="1850238"/>
    <lineage>
        <taxon>Bacteria</taxon>
        <taxon>Pseudomonadati</taxon>
        <taxon>Pseudomonadota</taxon>
        <taxon>Alphaproteobacteria</taxon>
        <taxon>Sphingomonadales</taxon>
        <taxon>Sphingomonadaceae</taxon>
        <taxon>Rhizorhabdus</taxon>
    </lineage>
</organism>
<evidence type="ECO:0000256" key="1">
    <source>
        <dbReference type="SAM" id="SignalP"/>
    </source>
</evidence>
<reference evidence="2 3" key="1">
    <citation type="submission" date="2017-09" db="EMBL/GenBank/DDBJ databases">
        <title>The Catabolism of 3,6-Dichlorosalicylic acid is Initiated by the Cytochrome P450 Monooxygenase DsmABC in Rhizorhabdus dicambivorans Ndbn-20.</title>
        <authorList>
            <person name="Na L."/>
        </authorList>
    </citation>
    <scope>NUCLEOTIDE SEQUENCE [LARGE SCALE GENOMIC DNA]</scope>
    <source>
        <strain evidence="2 3">Ndbn-20m</strain>
    </source>
</reference>
<feature type="chain" id="PRO_5012810908" evidence="1">
    <location>
        <begin position="16"/>
        <end position="234"/>
    </location>
</feature>
<dbReference type="AlphaFoldDB" id="A0A2A4FRW0"/>
<dbReference type="KEGG" id="rdi:CMV14_03310"/>
<evidence type="ECO:0000313" key="3">
    <source>
        <dbReference type="Proteomes" id="UP000218934"/>
    </source>
</evidence>
<gene>
    <name evidence="2" type="ORF">COO09_15070</name>
</gene>
<name>A0A2A4FRW0_9SPHN</name>
<feature type="signal peptide" evidence="1">
    <location>
        <begin position="1"/>
        <end position="15"/>
    </location>
</feature>
<dbReference type="Proteomes" id="UP000218934">
    <property type="component" value="Unassembled WGS sequence"/>
</dbReference>
<keyword evidence="3" id="KW-1185">Reference proteome</keyword>
<sequence length="234" mass="24972">MKLSLALSLATTAHAAPLDPLGDPDQFRRDIEAINAKPLPDGQPLALAVGKAVLADAKLRGRCEPKRMSLTRPEPVTLDGMITALIAKGQIENGWLVSVKLEDCPPADPIRVLLLRASDGVALQAFFAGQGESLAWPSLSREVLGATVSAVSQRLAREDPACKPQGLTPTGSRITGTSPDFGPSQYGIRLKGSWNEAWTFEPCGHRVSVSIAFRTNGTGGAYWDIDTQGMVFVR</sequence>